<dbReference type="RefSeq" id="WP_177717426.1">
    <property type="nucleotide sequence ID" value="NZ_JACRSQ010000027.1"/>
</dbReference>
<name>A0A926HYB5_9FIRM</name>
<dbReference type="PROSITE" id="PS51257">
    <property type="entry name" value="PROKAR_LIPOPROTEIN"/>
    <property type="match status" value="1"/>
</dbReference>
<feature type="signal peptide" evidence="1">
    <location>
        <begin position="1"/>
        <end position="18"/>
    </location>
</feature>
<evidence type="ECO:0000313" key="3">
    <source>
        <dbReference type="Proteomes" id="UP000657006"/>
    </source>
</evidence>
<accession>A0A926HYB5</accession>
<evidence type="ECO:0000256" key="1">
    <source>
        <dbReference type="SAM" id="SignalP"/>
    </source>
</evidence>
<gene>
    <name evidence="2" type="ORF">H8730_14055</name>
</gene>
<dbReference type="AlphaFoldDB" id="A0A926HYB5"/>
<sequence>MKKILLTALLVMATVAMAACGEKAPKSYSFGRTDGFDTLSFSSVDLFIESDYMEDSEKDWAAYRVEEAERAVAEFLGANYIATDAYEQSGTSERIRCYVKAGTGTSMAVGQDVTLYYAKEGAAPYTNLICQAKAGMTIAPDWLREGLGAYVADLNKESLLNTYARNLHELKGLAGDSKESFKTIDVLAKTLLKAGAYPDALEMGDLSLGIAQAAGAEDAFNYRGAYCVYAGAFVKYLDETYGRDKLLQVYNGGDAQAVLGKTIETIRGDWQASLQG</sequence>
<keyword evidence="3" id="KW-1185">Reference proteome</keyword>
<organism evidence="2 3">
    <name type="scientific">Bianquea renquensis</name>
    <dbReference type="NCBI Taxonomy" id="2763661"/>
    <lineage>
        <taxon>Bacteria</taxon>
        <taxon>Bacillati</taxon>
        <taxon>Bacillota</taxon>
        <taxon>Clostridia</taxon>
        <taxon>Eubacteriales</taxon>
        <taxon>Bianqueaceae</taxon>
        <taxon>Bianquea</taxon>
    </lineage>
</organism>
<evidence type="ECO:0000313" key="2">
    <source>
        <dbReference type="EMBL" id="MBC8544667.1"/>
    </source>
</evidence>
<reference evidence="2" key="1">
    <citation type="submission" date="2020-08" db="EMBL/GenBank/DDBJ databases">
        <title>Genome public.</title>
        <authorList>
            <person name="Liu C."/>
            <person name="Sun Q."/>
        </authorList>
    </citation>
    <scope>NUCLEOTIDE SEQUENCE</scope>
    <source>
        <strain evidence="2">NSJ-32</strain>
    </source>
</reference>
<dbReference type="EMBL" id="JACRSQ010000027">
    <property type="protein sequence ID" value="MBC8544667.1"/>
    <property type="molecule type" value="Genomic_DNA"/>
</dbReference>
<proteinExistence type="predicted"/>
<dbReference type="Proteomes" id="UP000657006">
    <property type="component" value="Unassembled WGS sequence"/>
</dbReference>
<comment type="caution">
    <text evidence="2">The sequence shown here is derived from an EMBL/GenBank/DDBJ whole genome shotgun (WGS) entry which is preliminary data.</text>
</comment>
<keyword evidence="1" id="KW-0732">Signal</keyword>
<protein>
    <submittedName>
        <fullName evidence="2">Uncharacterized protein</fullName>
    </submittedName>
</protein>
<feature type="chain" id="PRO_5036835124" evidence="1">
    <location>
        <begin position="19"/>
        <end position="276"/>
    </location>
</feature>